<gene>
    <name evidence="2" type="ORF">SAMN05660830_02572</name>
</gene>
<comment type="caution">
    <text evidence="2">The sequence shown here is derived from an EMBL/GenBank/DDBJ whole genome shotgun (WGS) entry which is preliminary data.</text>
</comment>
<reference evidence="2 3" key="1">
    <citation type="submission" date="2016-11" db="EMBL/GenBank/DDBJ databases">
        <authorList>
            <person name="Varghese N."/>
            <person name="Submissions S."/>
        </authorList>
    </citation>
    <scope>NUCLEOTIDE SEQUENCE [LARGE SCALE GENOMIC DNA]</scope>
    <source>
        <strain evidence="2 3">DSM 17919</strain>
    </source>
</reference>
<dbReference type="Pfam" id="PF02457">
    <property type="entry name" value="DAC"/>
    <property type="match status" value="1"/>
</dbReference>
<dbReference type="Proteomes" id="UP000184001">
    <property type="component" value="Unassembled WGS sequence"/>
</dbReference>
<evidence type="ECO:0000313" key="2">
    <source>
        <dbReference type="EMBL" id="SHJ49069.1"/>
    </source>
</evidence>
<dbReference type="AlphaFoldDB" id="A0A8G2FIQ9"/>
<dbReference type="PROSITE" id="PS51794">
    <property type="entry name" value="DAC"/>
    <property type="match status" value="1"/>
</dbReference>
<dbReference type="InterPro" id="IPR048552">
    <property type="entry name" value="DACND"/>
</dbReference>
<proteinExistence type="predicted"/>
<organism evidence="2 3">
    <name type="scientific">Halodesulfovibrio aestuarii</name>
    <dbReference type="NCBI Taxonomy" id="126333"/>
    <lineage>
        <taxon>Bacteria</taxon>
        <taxon>Pseudomonadati</taxon>
        <taxon>Thermodesulfobacteriota</taxon>
        <taxon>Desulfovibrionia</taxon>
        <taxon>Desulfovibrionales</taxon>
        <taxon>Desulfovibrionaceae</taxon>
        <taxon>Halodesulfovibrio</taxon>
    </lineage>
</organism>
<accession>A0A8G2FIQ9</accession>
<dbReference type="InterPro" id="IPR003390">
    <property type="entry name" value="DNA_integrity_scan_DisA_N"/>
</dbReference>
<evidence type="ECO:0000313" key="3">
    <source>
        <dbReference type="Proteomes" id="UP000184001"/>
    </source>
</evidence>
<name>A0A8G2FIQ9_9BACT</name>
<dbReference type="Gene3D" id="3.40.1700.10">
    <property type="entry name" value="DNA integrity scanning protein, DisA, N-terminal domain"/>
    <property type="match status" value="1"/>
</dbReference>
<dbReference type="InterPro" id="IPR048555">
    <property type="entry name" value="DACNH"/>
</dbReference>
<dbReference type="SUPFAM" id="SSF143597">
    <property type="entry name" value="YojJ-like"/>
    <property type="match status" value="1"/>
</dbReference>
<feature type="domain" description="DAC" evidence="1">
    <location>
        <begin position="302"/>
        <end position="455"/>
    </location>
</feature>
<dbReference type="EMBL" id="FQZR01000006">
    <property type="protein sequence ID" value="SHJ49069.1"/>
    <property type="molecule type" value="Genomic_DNA"/>
</dbReference>
<dbReference type="Pfam" id="PF21749">
    <property type="entry name" value="DACND"/>
    <property type="match status" value="1"/>
</dbReference>
<dbReference type="InterPro" id="IPR036888">
    <property type="entry name" value="DNA_integrity_DisA_N_sf"/>
</dbReference>
<evidence type="ECO:0000259" key="1">
    <source>
        <dbReference type="PROSITE" id="PS51794"/>
    </source>
</evidence>
<protein>
    <submittedName>
        <fullName evidence="2">DisA checkpoint controller nucleotide-binding</fullName>
    </submittedName>
</protein>
<dbReference type="Pfam" id="PF21750">
    <property type="entry name" value="DACNH"/>
    <property type="match status" value="1"/>
</dbReference>
<dbReference type="RefSeq" id="WP_019999808.1">
    <property type="nucleotide sequence ID" value="NZ_CP192219.1"/>
</dbReference>
<sequence length="471" mass="52677">MTTMGTSHWRRSIYNILDGLSDGLSHFAGPSRVALIICLECDGPFYILDPQNLLDGHQPRLKDLFANFQETVSCDLLQEFDTVEDPQLSGLISYGGSCITLPFQMWFTEEHPDICSKGPILRWLEYAATQLCADFSQDAGLRNDTSSYVLQAYAQHAIRDYIIDKRSESLGMDTYLRIYPTLNAILGISNTREEGAWPRGKIAFVEPRFLQHVHFQASFPRMEQPLLVNLRHCRKTLQAVENTERYLISDGCTLAGIASGELPPGSLLVMFEGNHGMVKLDDELICSFASGNFLATNRKPNLVQLEEALLESNLTPEQQHNIFQYTTRVVVQARERKHGCTLVLDLNTIPRNIAGQILQSPLDLSLPENIDIACSLAKVDGALHISKSSTLLGFACLLDGRTVPGENRARGARFNSAVRFTAMHKNIITIVVSSDRPVSVIQHGIELTAQCQWKPMRYVSTPPLLTDWLEE</sequence>